<keyword evidence="3 6" id="KW-0238">DNA-binding</keyword>
<keyword evidence="4 6" id="KW-0804">Transcription</keyword>
<dbReference type="EMBL" id="AM489761">
    <property type="protein sequence ID" value="CAM32011.1"/>
    <property type="molecule type" value="mRNA"/>
</dbReference>
<protein>
    <recommendedName>
        <fullName evidence="6">Nuclear transcription factor Y subunit</fullName>
    </recommendedName>
</protein>
<keyword evidence="2 6" id="KW-0805">Transcription regulation</keyword>
<dbReference type="AlphaFoldDB" id="A5PGU9"/>
<organism evidence="8">
    <name type="scientific">Petunia hybrida</name>
    <name type="common">Petunia</name>
    <dbReference type="NCBI Taxonomy" id="4102"/>
    <lineage>
        <taxon>Eukaryota</taxon>
        <taxon>Viridiplantae</taxon>
        <taxon>Streptophyta</taxon>
        <taxon>Embryophyta</taxon>
        <taxon>Tracheophyta</taxon>
        <taxon>Spermatophyta</taxon>
        <taxon>Magnoliopsida</taxon>
        <taxon>eudicotyledons</taxon>
        <taxon>Gunneridae</taxon>
        <taxon>Pentapetalae</taxon>
        <taxon>asterids</taxon>
        <taxon>lamiids</taxon>
        <taxon>Solanales</taxon>
        <taxon>Solanaceae</taxon>
        <taxon>Petunioideae</taxon>
        <taxon>Petunia</taxon>
    </lineage>
</organism>
<evidence type="ECO:0000256" key="3">
    <source>
        <dbReference type="ARBA" id="ARBA00023125"/>
    </source>
</evidence>
<evidence type="ECO:0000256" key="7">
    <source>
        <dbReference type="SAM" id="MobiDB-lite"/>
    </source>
</evidence>
<dbReference type="InterPro" id="IPR001289">
    <property type="entry name" value="NFYA"/>
</dbReference>
<evidence type="ECO:0000256" key="1">
    <source>
        <dbReference type="ARBA" id="ARBA00004123"/>
    </source>
</evidence>
<dbReference type="Gene3D" id="6.10.250.2430">
    <property type="match status" value="1"/>
</dbReference>
<comment type="subunit">
    <text evidence="6">Heterotrimer.</text>
</comment>
<dbReference type="Pfam" id="PF02045">
    <property type="entry name" value="CBFB_NFYA"/>
    <property type="match status" value="1"/>
</dbReference>
<proteinExistence type="evidence at transcript level"/>
<dbReference type="PROSITE" id="PS51152">
    <property type="entry name" value="NFYA_HAP2_2"/>
    <property type="match status" value="1"/>
</dbReference>
<name>A5PGU9_PETHY</name>
<evidence type="ECO:0000256" key="5">
    <source>
        <dbReference type="ARBA" id="ARBA00023242"/>
    </source>
</evidence>
<evidence type="ECO:0000256" key="6">
    <source>
        <dbReference type="RuleBase" id="RU367155"/>
    </source>
</evidence>
<gene>
    <name evidence="8" type="primary">nf-YA</name>
</gene>
<feature type="non-terminal residue" evidence="8">
    <location>
        <position position="1"/>
    </location>
</feature>
<feature type="compositionally biased region" description="Basic residues" evidence="7">
    <location>
        <begin position="23"/>
        <end position="40"/>
    </location>
</feature>
<dbReference type="PANTHER" id="PTHR12632">
    <property type="entry name" value="TRANSCRIPTION FACTOR NF-Y ALPHA-RELATED"/>
    <property type="match status" value="1"/>
</dbReference>
<reference evidence="8" key="2">
    <citation type="submission" date="2007-01" db="EMBL/GenBank/DDBJ databases">
        <title>MicroRNAs in the homeotic control of floral reproductive organ identity: conservation and diversity.</title>
        <authorList>
            <person name="Cartolano M."/>
            <person name="Castillo R."/>
            <person name="Efremova N."/>
            <person name="Kuckenberg M."/>
            <person name="Zethof J."/>
            <person name="Gerats T."/>
            <person name="Schwarz-Sommer Z."/>
            <person name="Vandenbussche M."/>
        </authorList>
    </citation>
    <scope>NUCLEOTIDE SEQUENCE</scope>
</reference>
<keyword evidence="5 6" id="KW-0539">Nucleus</keyword>
<accession>A5PGU9</accession>
<comment type="function">
    <text evidence="6">Component of the sequence-specific heterotrimeric transcription factor (NF-Y) which specifically recognizes a 5'-CCAAT-3' box motif found in the promoters of its target genes.</text>
</comment>
<dbReference type="GO" id="GO:0005634">
    <property type="term" value="C:nucleus"/>
    <property type="evidence" value="ECO:0007669"/>
    <property type="project" value="UniProtKB-SubCell"/>
</dbReference>
<comment type="similarity">
    <text evidence="6">Belongs to the NFYA/HAP2 subunit family.</text>
</comment>
<dbReference type="GO" id="GO:0003677">
    <property type="term" value="F:DNA binding"/>
    <property type="evidence" value="ECO:0007669"/>
    <property type="project" value="UniProtKB-KW"/>
</dbReference>
<reference evidence="8" key="1">
    <citation type="journal article" date="2007" name="Nat. Genet.">
        <title>MicroRNAs in the homeotic control of floral reproductive organ identity: conservation and diversity.</title>
        <authorList>
            <person name="Cartolano M."/>
            <person name="Castillo R."/>
            <person name="Efremova N."/>
            <person name="Kuckenberg M."/>
            <person name="Zethof J."/>
            <person name="Gerats T."/>
            <person name="Schwarz-Sommer Z."/>
            <person name="Vandenbussche M."/>
        </authorList>
    </citation>
    <scope>NUCLEOTIDE SEQUENCE</scope>
</reference>
<comment type="subcellular location">
    <subcellularLocation>
        <location evidence="1 6">Nucleus</location>
    </subcellularLocation>
</comment>
<dbReference type="SMART" id="SM00521">
    <property type="entry name" value="CBF"/>
    <property type="match status" value="1"/>
</dbReference>
<evidence type="ECO:0000256" key="4">
    <source>
        <dbReference type="ARBA" id="ARBA00023163"/>
    </source>
</evidence>
<evidence type="ECO:0000313" key="8">
    <source>
        <dbReference type="EMBL" id="CAM32011.1"/>
    </source>
</evidence>
<evidence type="ECO:0000256" key="2">
    <source>
        <dbReference type="ARBA" id="ARBA00023015"/>
    </source>
</evidence>
<dbReference type="GO" id="GO:0003700">
    <property type="term" value="F:DNA-binding transcription factor activity"/>
    <property type="evidence" value="ECO:0007669"/>
    <property type="project" value="UniProtKB-UniRule"/>
</dbReference>
<feature type="region of interest" description="Disordered" evidence="7">
    <location>
        <begin position="18"/>
        <end position="47"/>
    </location>
</feature>
<sequence length="142" mass="16248">KQYQAILRRRQYRAKLEAQNKLSKSRKPYLHESRHRHALNRARGPGGRFLNIKKLRESKSPDLIDDQRVPVSNELQLNTKMLEPDVYQSTPASSGITSCSNGDAIYHQQSLKYSAFSLHIRGSLEQDKGKNDLNTNPCLPSF</sequence>